<comment type="similarity">
    <text evidence="3">Belongs to the GORAB family.</text>
</comment>
<evidence type="ECO:0000256" key="7">
    <source>
        <dbReference type="ARBA" id="ARBA00023054"/>
    </source>
</evidence>
<dbReference type="Proteomes" id="UP001346149">
    <property type="component" value="Unassembled WGS sequence"/>
</dbReference>
<dbReference type="EMBL" id="JAXQNO010000005">
    <property type="protein sequence ID" value="KAK4798611.1"/>
    <property type="molecule type" value="Genomic_DNA"/>
</dbReference>
<evidence type="ECO:0000256" key="5">
    <source>
        <dbReference type="ARBA" id="ARBA00022490"/>
    </source>
</evidence>
<evidence type="ECO:0000256" key="2">
    <source>
        <dbReference type="ARBA" id="ARBA00004555"/>
    </source>
</evidence>
<name>A0AAN7M3Q6_TRANT</name>
<dbReference type="PANTHER" id="PTHR21470">
    <property type="entry name" value="RAB6-INTERACTING PROTEIN GORAB"/>
    <property type="match status" value="1"/>
</dbReference>
<evidence type="ECO:0000256" key="3">
    <source>
        <dbReference type="ARBA" id="ARBA00005599"/>
    </source>
</evidence>
<feature type="compositionally biased region" description="Pro residues" evidence="9">
    <location>
        <begin position="14"/>
        <end position="26"/>
    </location>
</feature>
<dbReference type="InterPro" id="IPR007033">
    <property type="entry name" value="GORAB"/>
</dbReference>
<keyword evidence="11" id="KW-1185">Reference proteome</keyword>
<organism evidence="10 11">
    <name type="scientific">Trapa natans</name>
    <name type="common">Water chestnut</name>
    <dbReference type="NCBI Taxonomy" id="22666"/>
    <lineage>
        <taxon>Eukaryota</taxon>
        <taxon>Viridiplantae</taxon>
        <taxon>Streptophyta</taxon>
        <taxon>Embryophyta</taxon>
        <taxon>Tracheophyta</taxon>
        <taxon>Spermatophyta</taxon>
        <taxon>Magnoliopsida</taxon>
        <taxon>eudicotyledons</taxon>
        <taxon>Gunneridae</taxon>
        <taxon>Pentapetalae</taxon>
        <taxon>rosids</taxon>
        <taxon>malvids</taxon>
        <taxon>Myrtales</taxon>
        <taxon>Lythraceae</taxon>
        <taxon>Trapa</taxon>
    </lineage>
</organism>
<evidence type="ECO:0000313" key="11">
    <source>
        <dbReference type="Proteomes" id="UP001346149"/>
    </source>
</evidence>
<comment type="caution">
    <text evidence="10">The sequence shown here is derived from an EMBL/GenBank/DDBJ whole genome shotgun (WGS) entry which is preliminary data.</text>
</comment>
<sequence>MDTIEQPLQKQEQPTPPNPPPHPQAQPPRTQLSQHLSSSLSFSTPLSLDDDDVSRSALTAYRAKEEEIEKRRMDVKERIMSQLTRVEEESKRLALIREELETLSDPVGKEVTAVRKKIDAISKDLKFLGQICQKKEREYKEALDAFNEKNKEKAGLANRLTELTAESEKLRMKKLEELSKSMESLQ</sequence>
<gene>
    <name evidence="10" type="ORF">SAY86_030937</name>
</gene>
<feature type="region of interest" description="Disordered" evidence="9">
    <location>
        <begin position="1"/>
        <end position="53"/>
    </location>
</feature>
<dbReference type="GO" id="GO:0005794">
    <property type="term" value="C:Golgi apparatus"/>
    <property type="evidence" value="ECO:0007669"/>
    <property type="project" value="UniProtKB-SubCell"/>
</dbReference>
<protein>
    <recommendedName>
        <fullName evidence="4">RAB6-interacting golgin</fullName>
    </recommendedName>
</protein>
<evidence type="ECO:0000256" key="1">
    <source>
        <dbReference type="ARBA" id="ARBA00004496"/>
    </source>
</evidence>
<dbReference type="PANTHER" id="PTHR21470:SF2">
    <property type="entry name" value="RAB6-INTERACTING GOLGIN"/>
    <property type="match status" value="1"/>
</dbReference>
<evidence type="ECO:0000313" key="10">
    <source>
        <dbReference type="EMBL" id="KAK4798611.1"/>
    </source>
</evidence>
<dbReference type="AlphaFoldDB" id="A0AAN7M3Q6"/>
<feature type="compositionally biased region" description="Low complexity" evidence="9">
    <location>
        <begin position="32"/>
        <end position="47"/>
    </location>
</feature>
<keyword evidence="5" id="KW-0963">Cytoplasm</keyword>
<evidence type="ECO:0000256" key="6">
    <source>
        <dbReference type="ARBA" id="ARBA00023034"/>
    </source>
</evidence>
<feature type="coiled-coil region" evidence="8">
    <location>
        <begin position="58"/>
        <end position="103"/>
    </location>
</feature>
<keyword evidence="6" id="KW-0333">Golgi apparatus</keyword>
<feature type="coiled-coil region" evidence="8">
    <location>
        <begin position="132"/>
        <end position="185"/>
    </location>
</feature>
<proteinExistence type="inferred from homology"/>
<evidence type="ECO:0000256" key="9">
    <source>
        <dbReference type="SAM" id="MobiDB-lite"/>
    </source>
</evidence>
<accession>A0AAN7M3Q6</accession>
<comment type="subcellular location">
    <subcellularLocation>
        <location evidence="1">Cytoplasm</location>
    </subcellularLocation>
    <subcellularLocation>
        <location evidence="2">Golgi apparatus</location>
    </subcellularLocation>
</comment>
<evidence type="ECO:0000256" key="8">
    <source>
        <dbReference type="SAM" id="Coils"/>
    </source>
</evidence>
<evidence type="ECO:0000256" key="4">
    <source>
        <dbReference type="ARBA" id="ARBA00014130"/>
    </source>
</evidence>
<keyword evidence="7 8" id="KW-0175">Coiled coil</keyword>
<reference evidence="10 11" key="1">
    <citation type="journal article" date="2023" name="Hortic Res">
        <title>Pangenome of water caltrop reveals structural variations and asymmetric subgenome divergence after allopolyploidization.</title>
        <authorList>
            <person name="Zhang X."/>
            <person name="Chen Y."/>
            <person name="Wang L."/>
            <person name="Yuan Y."/>
            <person name="Fang M."/>
            <person name="Shi L."/>
            <person name="Lu R."/>
            <person name="Comes H.P."/>
            <person name="Ma Y."/>
            <person name="Chen Y."/>
            <person name="Huang G."/>
            <person name="Zhou Y."/>
            <person name="Zheng Z."/>
            <person name="Qiu Y."/>
        </authorList>
    </citation>
    <scope>NUCLEOTIDE SEQUENCE [LARGE SCALE GENOMIC DNA]</scope>
    <source>
        <strain evidence="10">F231</strain>
    </source>
</reference>
<dbReference type="Pfam" id="PF04949">
    <property type="entry name" value="Transcrip_act"/>
    <property type="match status" value="1"/>
</dbReference>